<dbReference type="EnsemblMetazoa" id="MDOA002198-RA">
    <property type="protein sequence ID" value="MDOA002198-PA"/>
    <property type="gene ID" value="MDOA002198"/>
</dbReference>
<dbReference type="VEuPathDB" id="VectorBase:MDOA002198"/>
<reference evidence="16" key="2">
    <citation type="submission" date="2025-04" db="UniProtKB">
        <authorList>
            <consortium name="RefSeq"/>
        </authorList>
    </citation>
    <scope>IDENTIFICATION</scope>
    <source>
        <strain evidence="16">Aabys</strain>
    </source>
</reference>
<keyword evidence="6 11" id="KW-1133">Transmembrane helix</keyword>
<accession>A0A1I8M821</accession>
<evidence type="ECO:0000256" key="9">
    <source>
        <dbReference type="ARBA" id="ARBA00023136"/>
    </source>
</evidence>
<dbReference type="OrthoDB" id="429813at2759"/>
<dbReference type="GO" id="GO:0005777">
    <property type="term" value="C:peroxisome"/>
    <property type="evidence" value="ECO:0007669"/>
    <property type="project" value="TreeGrafter"/>
</dbReference>
<keyword evidence="7 11" id="KW-0560">Oxidoreductase</keyword>
<dbReference type="SUPFAM" id="SSF51735">
    <property type="entry name" value="NAD(P)-binding Rossmann-fold domains"/>
    <property type="match status" value="1"/>
</dbReference>
<proteinExistence type="inferred from homology"/>
<dbReference type="RefSeq" id="XP_005176036.1">
    <property type="nucleotide sequence ID" value="XM_005175979.3"/>
</dbReference>
<dbReference type="GO" id="GO:0102965">
    <property type="term" value="F:alcohol-forming long-chain fatty acyl-CoA reductase activity"/>
    <property type="evidence" value="ECO:0007669"/>
    <property type="project" value="UniProtKB-EC"/>
</dbReference>
<dbReference type="GO" id="GO:0016020">
    <property type="term" value="C:membrane"/>
    <property type="evidence" value="ECO:0007669"/>
    <property type="project" value="UniProtKB-SubCell"/>
</dbReference>
<evidence type="ECO:0000256" key="8">
    <source>
        <dbReference type="ARBA" id="ARBA00023098"/>
    </source>
</evidence>
<dbReference type="AlphaFoldDB" id="A0A1I8M821"/>
<evidence type="ECO:0000259" key="13">
    <source>
        <dbReference type="Pfam" id="PF07993"/>
    </source>
</evidence>
<dbReference type="PANTHER" id="PTHR11011">
    <property type="entry name" value="MALE STERILITY PROTEIN 2-RELATED"/>
    <property type="match status" value="1"/>
</dbReference>
<dbReference type="VEuPathDB" id="VectorBase:MDOMA2_015436"/>
<feature type="domain" description="Thioester reductase (TE)" evidence="13">
    <location>
        <begin position="26"/>
        <end position="294"/>
    </location>
</feature>
<evidence type="ECO:0000256" key="1">
    <source>
        <dbReference type="ARBA" id="ARBA00004141"/>
    </source>
</evidence>
<evidence type="ECO:0000256" key="5">
    <source>
        <dbReference type="ARBA" id="ARBA00022857"/>
    </source>
</evidence>
<evidence type="ECO:0000256" key="7">
    <source>
        <dbReference type="ARBA" id="ARBA00023002"/>
    </source>
</evidence>
<evidence type="ECO:0000256" key="6">
    <source>
        <dbReference type="ARBA" id="ARBA00022989"/>
    </source>
</evidence>
<evidence type="ECO:0000313" key="16">
    <source>
        <dbReference type="RefSeq" id="XP_005176036.1"/>
    </source>
</evidence>
<keyword evidence="15" id="KW-1185">Reference proteome</keyword>
<evidence type="ECO:0000313" key="15">
    <source>
        <dbReference type="Proteomes" id="UP001652621"/>
    </source>
</evidence>
<evidence type="ECO:0000259" key="12">
    <source>
        <dbReference type="Pfam" id="PF03015"/>
    </source>
</evidence>
<organism evidence="14">
    <name type="scientific">Musca domestica</name>
    <name type="common">House fly</name>
    <dbReference type="NCBI Taxonomy" id="7370"/>
    <lineage>
        <taxon>Eukaryota</taxon>
        <taxon>Metazoa</taxon>
        <taxon>Ecdysozoa</taxon>
        <taxon>Arthropoda</taxon>
        <taxon>Hexapoda</taxon>
        <taxon>Insecta</taxon>
        <taxon>Pterygota</taxon>
        <taxon>Neoptera</taxon>
        <taxon>Endopterygota</taxon>
        <taxon>Diptera</taxon>
        <taxon>Brachycera</taxon>
        <taxon>Muscomorpha</taxon>
        <taxon>Muscoidea</taxon>
        <taxon>Muscidae</taxon>
        <taxon>Musca</taxon>
    </lineage>
</organism>
<evidence type="ECO:0000313" key="14">
    <source>
        <dbReference type="EnsemblMetazoa" id="MDOA002198-PA"/>
    </source>
</evidence>
<reference evidence="14" key="1">
    <citation type="submission" date="2020-05" db="UniProtKB">
        <authorList>
            <consortium name="EnsemblMetazoa"/>
        </authorList>
    </citation>
    <scope>IDENTIFICATION</scope>
    <source>
        <strain evidence="14">Aabys</strain>
    </source>
</reference>
<comment type="similarity">
    <text evidence="2 11">Belongs to the fatty acyl-CoA reductase family.</text>
</comment>
<comment type="subcellular location">
    <subcellularLocation>
        <location evidence="1">Membrane</location>
        <topology evidence="1">Multi-pass membrane protein</topology>
    </subcellularLocation>
</comment>
<evidence type="ECO:0000256" key="2">
    <source>
        <dbReference type="ARBA" id="ARBA00005928"/>
    </source>
</evidence>
<dbReference type="InterPro" id="IPR013120">
    <property type="entry name" value="FAR_NAD-bd"/>
</dbReference>
<keyword evidence="9 11" id="KW-0472">Membrane</keyword>
<dbReference type="Gene3D" id="3.40.50.720">
    <property type="entry name" value="NAD(P)-binding Rossmann-like Domain"/>
    <property type="match status" value="1"/>
</dbReference>
<name>A0A1I8M821_MUSDO</name>
<dbReference type="Proteomes" id="UP001652621">
    <property type="component" value="Unplaced"/>
</dbReference>
<dbReference type="EC" id="1.2.1.84" evidence="11"/>
<protein>
    <recommendedName>
        <fullName evidence="11">Fatty acyl-CoA reductase</fullName>
        <ecNumber evidence="11">1.2.1.84</ecNumber>
    </recommendedName>
</protein>
<dbReference type="InterPro" id="IPR033640">
    <property type="entry name" value="FAR_C"/>
</dbReference>
<feature type="domain" description="Fatty acyl-CoA reductase C-terminal" evidence="12">
    <location>
        <begin position="368"/>
        <end position="461"/>
    </location>
</feature>
<dbReference type="GeneID" id="101895587"/>
<dbReference type="CDD" id="cd05236">
    <property type="entry name" value="FAR-N_SDR_e"/>
    <property type="match status" value="1"/>
</dbReference>
<keyword evidence="4 11" id="KW-0812">Transmembrane</keyword>
<dbReference type="PANTHER" id="PTHR11011:SF12">
    <property type="entry name" value="FATTY ACYL-COA REDUCTASE"/>
    <property type="match status" value="1"/>
</dbReference>
<dbReference type="InterPro" id="IPR026055">
    <property type="entry name" value="FAR"/>
</dbReference>
<feature type="transmembrane region" description="Helical" evidence="11">
    <location>
        <begin position="366"/>
        <end position="384"/>
    </location>
</feature>
<dbReference type="KEGG" id="mde:101895587"/>
<evidence type="ECO:0000256" key="11">
    <source>
        <dbReference type="RuleBase" id="RU363097"/>
    </source>
</evidence>
<comment type="function">
    <text evidence="11">Catalyzes the reduction of fatty acyl-CoA to fatty alcohols.</text>
</comment>
<dbReference type="GO" id="GO:0035336">
    <property type="term" value="P:long-chain fatty-acyl-CoA metabolic process"/>
    <property type="evidence" value="ECO:0007669"/>
    <property type="project" value="TreeGrafter"/>
</dbReference>
<keyword evidence="5 11" id="KW-0521">NADP</keyword>
<gene>
    <name evidence="14" type="primary">101895587</name>
    <name evidence="16" type="synonym">LOC101895587</name>
</gene>
<dbReference type="Pfam" id="PF03015">
    <property type="entry name" value="Sterile"/>
    <property type="match status" value="1"/>
</dbReference>
<evidence type="ECO:0000256" key="3">
    <source>
        <dbReference type="ARBA" id="ARBA00022516"/>
    </source>
</evidence>
<dbReference type="InterPro" id="IPR036291">
    <property type="entry name" value="NAD(P)-bd_dom_sf"/>
</dbReference>
<dbReference type="eggNOG" id="KOG1221">
    <property type="taxonomic scope" value="Eukaryota"/>
</dbReference>
<keyword evidence="8 11" id="KW-0443">Lipid metabolism</keyword>
<sequence>MIYKVESKSSELTPVQQYYKGKTVFITGASGFMGKVLLEKLLYSCYELKEIIMICRAKRGKTPEQRLEDMWKLPIFQRIKDERPEVLKKVTMFNGDITLEMLGLSEENLKHVTENTNIVFHMAATLKLEGNLTDAVNMNLAGTRRAIDVARKMKNLEAFVHLSTAFCNCDQEVMYEKVYDFPHKPEELMRIAEWMDVPTLDAVTPKLLPPHPNTYTYTKRLAELYVRDQYETMPVIIARPSIVSPAAYEPLPGWVDNLNGPTGLMIGCGKGVIRSVLVDKKNKSELIPVDYAINGLVVIPYEFNKGKRPEEIPVYNITNAEHRKKAIGDIIEMSKRVNEAYPLDAGLWYPDPCLTTNKLYHKFNTILFHWLPAYFIDFLLLIFGQKRFMVRVHKKIATGLEVLQFFTLNPWCFKSEKYAALWTNLTEKDKEIFNMNMDPVHTEEEYMISCAKGGRLFMLKEKPENQARARFHLKLMYILDRVCKTFIVYYFFKYLLKWTGVLDLF</sequence>
<dbReference type="CDD" id="cd09071">
    <property type="entry name" value="FAR_C"/>
    <property type="match status" value="1"/>
</dbReference>
<comment type="catalytic activity">
    <reaction evidence="10 11">
        <text>a long-chain fatty acyl-CoA + 2 NADPH + 2 H(+) = a long-chain primary fatty alcohol + 2 NADP(+) + CoA</text>
        <dbReference type="Rhea" id="RHEA:52716"/>
        <dbReference type="ChEBI" id="CHEBI:15378"/>
        <dbReference type="ChEBI" id="CHEBI:57287"/>
        <dbReference type="ChEBI" id="CHEBI:57783"/>
        <dbReference type="ChEBI" id="CHEBI:58349"/>
        <dbReference type="ChEBI" id="CHEBI:77396"/>
        <dbReference type="ChEBI" id="CHEBI:83139"/>
        <dbReference type="EC" id="1.2.1.84"/>
    </reaction>
</comment>
<keyword evidence="3 11" id="KW-0444">Lipid biosynthesis</keyword>
<evidence type="ECO:0000256" key="4">
    <source>
        <dbReference type="ARBA" id="ARBA00022692"/>
    </source>
</evidence>
<dbReference type="Pfam" id="PF07993">
    <property type="entry name" value="NAD_binding_4"/>
    <property type="match status" value="1"/>
</dbReference>
<dbReference type="FunFam" id="3.40.50.720:FF:000143">
    <property type="entry name" value="Fatty acyl-CoA reductase"/>
    <property type="match status" value="1"/>
</dbReference>
<dbReference type="GO" id="GO:0080019">
    <property type="term" value="F:alcohol-forming very long-chain fatty acyl-CoA reductase activity"/>
    <property type="evidence" value="ECO:0007669"/>
    <property type="project" value="InterPro"/>
</dbReference>
<evidence type="ECO:0000256" key="10">
    <source>
        <dbReference type="ARBA" id="ARBA00052530"/>
    </source>
</evidence>